<dbReference type="Pfam" id="PF13537">
    <property type="entry name" value="GATase_7"/>
    <property type="match status" value="1"/>
</dbReference>
<comment type="pathway">
    <text evidence="7">Amino-acid biosynthesis.</text>
</comment>
<dbReference type="InterPro" id="IPR017932">
    <property type="entry name" value="GATase_2_dom"/>
</dbReference>
<dbReference type="Pfam" id="PF00733">
    <property type="entry name" value="Asn_synthase"/>
    <property type="match status" value="1"/>
</dbReference>
<dbReference type="InterPro" id="IPR014729">
    <property type="entry name" value="Rossmann-like_a/b/a_fold"/>
</dbReference>
<dbReference type="PANTHER" id="PTHR11772:SF2">
    <property type="entry name" value="ASPARAGINE SYNTHETASE [GLUTAMINE-HYDROLYZING]"/>
    <property type="match status" value="1"/>
</dbReference>
<evidence type="ECO:0000313" key="13">
    <source>
        <dbReference type="EMBL" id="KAK4536157.1"/>
    </source>
</evidence>
<feature type="binding site" evidence="10">
    <location>
        <begin position="314"/>
        <end position="315"/>
    </location>
    <ligand>
        <name>ATP</name>
        <dbReference type="ChEBI" id="CHEBI:30616"/>
    </ligand>
</feature>
<keyword evidence="3" id="KW-0028">Amino-acid biosynthesis</keyword>
<evidence type="ECO:0000256" key="7">
    <source>
        <dbReference type="ARBA" id="ARBA00029440"/>
    </source>
</evidence>
<keyword evidence="5 9" id="KW-0067">ATP-binding</keyword>
<dbReference type="CDD" id="cd01991">
    <property type="entry name" value="Asn_synthase_B_C"/>
    <property type="match status" value="1"/>
</dbReference>
<dbReference type="EC" id="6.3.5.4" evidence="1"/>
<dbReference type="AlphaFoldDB" id="A0AAV9IUZ3"/>
<evidence type="ECO:0000256" key="11">
    <source>
        <dbReference type="PIRSR" id="PIRSR001589-3"/>
    </source>
</evidence>
<keyword evidence="2" id="KW-0436">Ligase</keyword>
<feature type="domain" description="Glutamine amidotransferase type-2" evidence="12">
    <location>
        <begin position="1"/>
        <end position="157"/>
    </location>
</feature>
<evidence type="ECO:0000256" key="3">
    <source>
        <dbReference type="ARBA" id="ARBA00022605"/>
    </source>
</evidence>
<dbReference type="GO" id="GO:0004066">
    <property type="term" value="F:asparagine synthase (glutamine-hydrolyzing) activity"/>
    <property type="evidence" value="ECO:0007669"/>
    <property type="project" value="UniProtKB-EC"/>
</dbReference>
<keyword evidence="6" id="KW-0061">Asparagine biosynthesis</keyword>
<evidence type="ECO:0000256" key="9">
    <source>
        <dbReference type="PIRNR" id="PIRNR001589"/>
    </source>
</evidence>
<reference evidence="13 14" key="1">
    <citation type="submission" date="2022-07" db="EMBL/GenBank/DDBJ databases">
        <title>Genome-wide signatures of adaptation to extreme environments.</title>
        <authorList>
            <person name="Cho C.H."/>
            <person name="Yoon H.S."/>
        </authorList>
    </citation>
    <scope>NUCLEOTIDE SEQUENCE [LARGE SCALE GENOMIC DNA]</scope>
    <source>
        <strain evidence="13 14">DBV 063 E5</strain>
    </source>
</reference>
<dbReference type="PANTHER" id="PTHR11772">
    <property type="entry name" value="ASPARAGINE SYNTHETASE"/>
    <property type="match status" value="1"/>
</dbReference>
<dbReference type="InterPro" id="IPR029055">
    <property type="entry name" value="Ntn_hydrolases_N"/>
</dbReference>
<dbReference type="InterPro" id="IPR050795">
    <property type="entry name" value="Asn_Synthetase"/>
</dbReference>
<evidence type="ECO:0000256" key="4">
    <source>
        <dbReference type="ARBA" id="ARBA00022741"/>
    </source>
</evidence>
<name>A0AAV9IUZ3_CYACA</name>
<dbReference type="Gene3D" id="3.40.50.620">
    <property type="entry name" value="HUPs"/>
    <property type="match status" value="1"/>
</dbReference>
<dbReference type="PROSITE" id="PS51278">
    <property type="entry name" value="GATASE_TYPE_2"/>
    <property type="match status" value="1"/>
</dbReference>
<accession>A0AAV9IUZ3</accession>
<keyword evidence="14" id="KW-1185">Reference proteome</keyword>
<dbReference type="GO" id="GO:0006529">
    <property type="term" value="P:asparagine biosynthetic process"/>
    <property type="evidence" value="ECO:0007669"/>
    <property type="project" value="UniProtKB-KW"/>
</dbReference>
<dbReference type="EMBL" id="JANCYW010000007">
    <property type="protein sequence ID" value="KAK4536157.1"/>
    <property type="molecule type" value="Genomic_DNA"/>
</dbReference>
<feature type="binding site" evidence="10">
    <location>
        <position position="37"/>
    </location>
    <ligand>
        <name>L-glutamine</name>
        <dbReference type="ChEBI" id="CHEBI:58359"/>
    </ligand>
</feature>
<organism evidence="13 14">
    <name type="scientific">Cyanidium caldarium</name>
    <name type="common">Red alga</name>
    <dbReference type="NCBI Taxonomy" id="2771"/>
    <lineage>
        <taxon>Eukaryota</taxon>
        <taxon>Rhodophyta</taxon>
        <taxon>Bangiophyceae</taxon>
        <taxon>Cyanidiales</taxon>
        <taxon>Cyanidiaceae</taxon>
        <taxon>Cyanidium</taxon>
    </lineage>
</organism>
<dbReference type="NCBIfam" id="NF006949">
    <property type="entry name" value="PRK09431.1"/>
    <property type="match status" value="1"/>
</dbReference>
<evidence type="ECO:0000256" key="1">
    <source>
        <dbReference type="ARBA" id="ARBA00012737"/>
    </source>
</evidence>
<evidence type="ECO:0000259" key="12">
    <source>
        <dbReference type="PROSITE" id="PS51278"/>
    </source>
</evidence>
<keyword evidence="4 9" id="KW-0547">Nucleotide-binding</keyword>
<dbReference type="Gene3D" id="3.60.20.10">
    <property type="entry name" value="Glutamine Phosphoribosylpyrophosphate, subunit 1, domain 1"/>
    <property type="match status" value="1"/>
</dbReference>
<dbReference type="InterPro" id="IPR006426">
    <property type="entry name" value="Asn_synth_AEB"/>
</dbReference>
<dbReference type="InterPro" id="IPR001962">
    <property type="entry name" value="Asn_synthase"/>
</dbReference>
<sequence length="532" mass="59237">MRNDAATVWAVTNGEIYNHEEIRCGMLENRPLRSHSDCEVLIPMYERMVQPSVGAVPLNHHFGATGGAAAEPAAAHRTQKAARELYDTLRGVFASVLIDAQRGVFVAARDPMGVRGMFIGTSADGGVWVASEAKALVPYCNHVEAFRPGHAVVGSRGQESQTAFAYDAWYRPRFFTDESWTPSNPVDLRALHDSFTVAVKRRLMADVPVGVFISGGLDSSLVAAVAKRLLPPDYVFHSFACGLAESPDLEAARRVAAFVGTKHHELVFSVEDGVQALDRVIYHLETYDVTTVRASTPMYLLSAVVRQYVKVVLSGEGADEVLGGYLYFHNAPSAHEFQKETVRRLRLLYTADVLRGDRSTAAHCLELRVPFLDRDYLDVAMSIDPREKMCVPGKRMEKWVMRAAFDQQLGPCEREYLPHDILWRQKEQFSDGVGYHWIDGLKEHCAQRVSDEQLAHAAERFPHDPPTTKEAYVYREIFEKHFGRFESASGLRASVHRWVPLWSDSSDPSGRAQRVHVASNAAAAAAKADRAN</sequence>
<dbReference type="SUPFAM" id="SSF52402">
    <property type="entry name" value="Adenine nucleotide alpha hydrolases-like"/>
    <property type="match status" value="1"/>
</dbReference>
<dbReference type="GO" id="GO:0005524">
    <property type="term" value="F:ATP binding"/>
    <property type="evidence" value="ECO:0007669"/>
    <property type="project" value="UniProtKB-KW"/>
</dbReference>
<comment type="caution">
    <text evidence="13">The sequence shown here is derived from an EMBL/GenBank/DDBJ whole genome shotgun (WGS) entry which is preliminary data.</text>
</comment>
<evidence type="ECO:0000256" key="2">
    <source>
        <dbReference type="ARBA" id="ARBA00022598"/>
    </source>
</evidence>
<dbReference type="GO" id="GO:0005829">
    <property type="term" value="C:cytosol"/>
    <property type="evidence" value="ECO:0007669"/>
    <property type="project" value="TreeGrafter"/>
</dbReference>
<dbReference type="Proteomes" id="UP001301350">
    <property type="component" value="Unassembled WGS sequence"/>
</dbReference>
<evidence type="ECO:0000256" key="5">
    <source>
        <dbReference type="ARBA" id="ARBA00022840"/>
    </source>
</evidence>
<evidence type="ECO:0000256" key="10">
    <source>
        <dbReference type="PIRSR" id="PIRSR001589-2"/>
    </source>
</evidence>
<protein>
    <recommendedName>
        <fullName evidence="1">asparagine synthase (glutamine-hydrolyzing)</fullName>
        <ecNumber evidence="1">6.3.5.4</ecNumber>
    </recommendedName>
</protein>
<evidence type="ECO:0000256" key="6">
    <source>
        <dbReference type="ARBA" id="ARBA00022888"/>
    </source>
</evidence>
<proteinExistence type="predicted"/>
<evidence type="ECO:0000313" key="14">
    <source>
        <dbReference type="Proteomes" id="UP001301350"/>
    </source>
</evidence>
<feature type="site" description="Important for beta-aspartyl-AMP intermediate formation" evidence="11">
    <location>
        <position position="316"/>
    </location>
</feature>
<gene>
    <name evidence="13" type="ORF">CDCA_CDCA07G2182</name>
</gene>
<dbReference type="SUPFAM" id="SSF56235">
    <property type="entry name" value="N-terminal nucleophile aminohydrolases (Ntn hydrolases)"/>
    <property type="match status" value="1"/>
</dbReference>
<dbReference type="PIRSF" id="PIRSF001589">
    <property type="entry name" value="Asn_synthetase_glu-h"/>
    <property type="match status" value="1"/>
</dbReference>
<comment type="catalytic activity">
    <reaction evidence="8">
        <text>L-aspartate + L-glutamine + ATP + H2O = L-asparagine + L-glutamate + AMP + diphosphate + H(+)</text>
        <dbReference type="Rhea" id="RHEA:12228"/>
        <dbReference type="ChEBI" id="CHEBI:15377"/>
        <dbReference type="ChEBI" id="CHEBI:15378"/>
        <dbReference type="ChEBI" id="CHEBI:29985"/>
        <dbReference type="ChEBI" id="CHEBI:29991"/>
        <dbReference type="ChEBI" id="CHEBI:30616"/>
        <dbReference type="ChEBI" id="CHEBI:33019"/>
        <dbReference type="ChEBI" id="CHEBI:58048"/>
        <dbReference type="ChEBI" id="CHEBI:58359"/>
        <dbReference type="ChEBI" id="CHEBI:456215"/>
        <dbReference type="EC" id="6.3.5.4"/>
    </reaction>
</comment>
<evidence type="ECO:0000256" key="8">
    <source>
        <dbReference type="ARBA" id="ARBA00048741"/>
    </source>
</evidence>